<dbReference type="OrthoDB" id="5522031at2"/>
<dbReference type="PANTHER" id="PTHR45856:SF24">
    <property type="entry name" value="FUNGAL LIPASE-LIKE DOMAIN-CONTAINING PROTEIN"/>
    <property type="match status" value="1"/>
</dbReference>
<organism evidence="2 3">
    <name type="scientific">Gallaecimonas xiamenensis 3-C-1</name>
    <dbReference type="NCBI Taxonomy" id="745411"/>
    <lineage>
        <taxon>Bacteria</taxon>
        <taxon>Pseudomonadati</taxon>
        <taxon>Pseudomonadota</taxon>
        <taxon>Gammaproteobacteria</taxon>
        <taxon>Enterobacterales</taxon>
        <taxon>Gallaecimonadaceae</taxon>
        <taxon>Gallaecimonas</taxon>
    </lineage>
</organism>
<dbReference type="Proteomes" id="UP000006755">
    <property type="component" value="Unassembled WGS sequence"/>
</dbReference>
<dbReference type="InterPro" id="IPR002921">
    <property type="entry name" value="Fungal_lipase-type"/>
</dbReference>
<proteinExistence type="predicted"/>
<sequence>MTAVSFYNHPQHLSRANLAHLSTLNAELAAGLFKGEVLSQGGLSLGLEITPKHLILVVHHPEGNTRDWATDLRAQLLLWPVQRPLGKVHGGFLEQAQSLLGPLLPLLSRHLKSGMALWLTGHGLGGALASVLAAELALGQDLDVTGLCTFGCPRVFDNSLAAAMEELLGERYWRVVNDQDYITRLPPRCFGYRHGGHLSYFDTTGRLHLADGQRWWDGFWDRCQYHGQWLFAKDMAGVAEHGVDEYQLLSLGAKL</sequence>
<dbReference type="InterPro" id="IPR029058">
    <property type="entry name" value="AB_hydrolase_fold"/>
</dbReference>
<dbReference type="Pfam" id="PF01764">
    <property type="entry name" value="Lipase_3"/>
    <property type="match status" value="1"/>
</dbReference>
<protein>
    <submittedName>
        <fullName evidence="2">Putative lipase</fullName>
    </submittedName>
</protein>
<reference evidence="2 3" key="1">
    <citation type="journal article" date="2012" name="J. Bacteriol.">
        <title>Genome Sequence of Gallaecimonas xiamenensis Type Strain 3-C-1.</title>
        <authorList>
            <person name="Lai Q."/>
            <person name="Wang L."/>
            <person name="Wang W."/>
            <person name="Shao Z."/>
        </authorList>
    </citation>
    <scope>NUCLEOTIDE SEQUENCE [LARGE SCALE GENOMIC DNA]</scope>
    <source>
        <strain evidence="2 3">3-C-1</strain>
    </source>
</reference>
<feature type="domain" description="Fungal lipase-type" evidence="1">
    <location>
        <begin position="65"/>
        <end position="188"/>
    </location>
</feature>
<gene>
    <name evidence="2" type="ORF">B3C1_01140</name>
</gene>
<dbReference type="AlphaFoldDB" id="K2JU40"/>
<dbReference type="CDD" id="cd00519">
    <property type="entry name" value="Lipase_3"/>
    <property type="match status" value="1"/>
</dbReference>
<dbReference type="Gene3D" id="3.40.50.1820">
    <property type="entry name" value="alpha/beta hydrolase"/>
    <property type="match status" value="1"/>
</dbReference>
<dbReference type="eggNOG" id="COG3675">
    <property type="taxonomic scope" value="Bacteria"/>
</dbReference>
<evidence type="ECO:0000259" key="1">
    <source>
        <dbReference type="Pfam" id="PF01764"/>
    </source>
</evidence>
<dbReference type="InterPro" id="IPR051218">
    <property type="entry name" value="Sec_MonoDiacylglyc_Lipase"/>
</dbReference>
<dbReference type="EMBL" id="AMRI01000001">
    <property type="protein sequence ID" value="EKE78022.1"/>
    <property type="molecule type" value="Genomic_DNA"/>
</dbReference>
<dbReference type="PANTHER" id="PTHR45856">
    <property type="entry name" value="ALPHA/BETA-HYDROLASES SUPERFAMILY PROTEIN"/>
    <property type="match status" value="1"/>
</dbReference>
<name>K2JU40_9GAMM</name>
<evidence type="ECO:0000313" key="2">
    <source>
        <dbReference type="EMBL" id="EKE78022.1"/>
    </source>
</evidence>
<comment type="caution">
    <text evidence="2">The sequence shown here is derived from an EMBL/GenBank/DDBJ whole genome shotgun (WGS) entry which is preliminary data.</text>
</comment>
<dbReference type="STRING" id="745411.B3C1_01140"/>
<keyword evidence="3" id="KW-1185">Reference proteome</keyword>
<accession>K2JU40</accession>
<evidence type="ECO:0000313" key="3">
    <source>
        <dbReference type="Proteomes" id="UP000006755"/>
    </source>
</evidence>
<dbReference type="GO" id="GO:0006629">
    <property type="term" value="P:lipid metabolic process"/>
    <property type="evidence" value="ECO:0007669"/>
    <property type="project" value="InterPro"/>
</dbReference>
<dbReference type="SUPFAM" id="SSF53474">
    <property type="entry name" value="alpha/beta-Hydrolases"/>
    <property type="match status" value="1"/>
</dbReference>